<protein>
    <submittedName>
        <fullName evidence="1">Uncharacterized protein</fullName>
    </submittedName>
</protein>
<organism evidence="1">
    <name type="scientific">marine sediment metagenome</name>
    <dbReference type="NCBI Taxonomy" id="412755"/>
    <lineage>
        <taxon>unclassified sequences</taxon>
        <taxon>metagenomes</taxon>
        <taxon>ecological metagenomes</taxon>
    </lineage>
</organism>
<dbReference type="EMBL" id="LAZR01005534">
    <property type="protein sequence ID" value="KKM99117.1"/>
    <property type="molecule type" value="Genomic_DNA"/>
</dbReference>
<name>A0A0F9Q112_9ZZZZ</name>
<sequence length="146" mass="16111">MSIRQSFLSGSRGQLKLLTGADPGANTNFTSTAIQGSYLHIRYLTFLLTCDANAANRHPRLIANGDGLDYHQTHAFIDSTANDTFAYYFGIDLNSVNLTTNHDLTQQPLPPDFLIFPGHTLQILIDNIQAADTITNILYLGELHFA</sequence>
<evidence type="ECO:0000313" key="1">
    <source>
        <dbReference type="EMBL" id="KKM99117.1"/>
    </source>
</evidence>
<accession>A0A0F9Q112</accession>
<gene>
    <name evidence="1" type="ORF">LCGC14_1151130</name>
</gene>
<reference evidence="1" key="1">
    <citation type="journal article" date="2015" name="Nature">
        <title>Complex archaea that bridge the gap between prokaryotes and eukaryotes.</title>
        <authorList>
            <person name="Spang A."/>
            <person name="Saw J.H."/>
            <person name="Jorgensen S.L."/>
            <person name="Zaremba-Niedzwiedzka K."/>
            <person name="Martijn J."/>
            <person name="Lind A.E."/>
            <person name="van Eijk R."/>
            <person name="Schleper C."/>
            <person name="Guy L."/>
            <person name="Ettema T.J."/>
        </authorList>
    </citation>
    <scope>NUCLEOTIDE SEQUENCE</scope>
</reference>
<comment type="caution">
    <text evidence="1">The sequence shown here is derived from an EMBL/GenBank/DDBJ whole genome shotgun (WGS) entry which is preliminary data.</text>
</comment>
<dbReference type="AlphaFoldDB" id="A0A0F9Q112"/>
<proteinExistence type="predicted"/>